<dbReference type="InterPro" id="IPR050626">
    <property type="entry name" value="Peptidase_M16"/>
</dbReference>
<dbReference type="GO" id="GO:0046872">
    <property type="term" value="F:metal ion binding"/>
    <property type="evidence" value="ECO:0007669"/>
    <property type="project" value="UniProtKB-KW"/>
</dbReference>
<dbReference type="OrthoDB" id="9811314at2"/>
<dbReference type="EMBL" id="SLZR01000007">
    <property type="protein sequence ID" value="TCS41075.1"/>
    <property type="molecule type" value="Genomic_DNA"/>
</dbReference>
<keyword evidence="5" id="KW-0378">Hydrolase</keyword>
<evidence type="ECO:0000256" key="5">
    <source>
        <dbReference type="ARBA" id="ARBA00022801"/>
    </source>
</evidence>
<evidence type="ECO:0000256" key="6">
    <source>
        <dbReference type="ARBA" id="ARBA00022833"/>
    </source>
</evidence>
<keyword evidence="4" id="KW-0479">Metal-binding</keyword>
<evidence type="ECO:0000256" key="3">
    <source>
        <dbReference type="ARBA" id="ARBA00022670"/>
    </source>
</evidence>
<comment type="caution">
    <text evidence="12">The sequence shown here is derived from an EMBL/GenBank/DDBJ whole genome shotgun (WGS) entry which is preliminary data.</text>
</comment>
<dbReference type="Proteomes" id="UP000295793">
    <property type="component" value="Unassembled WGS sequence"/>
</dbReference>
<keyword evidence="7" id="KW-0482">Metalloprotease</keyword>
<sequence>MMIKKIFIVFACTLSLYGHAFYFYDHADTYSFEGKPTLILWPSDDIYANDQVILKLIVNAGSLQESDDQLGYAHFVEHMAFNGTESYPTSTLQKKLESLGLVIGNHSNAHTYYDYTEFTIELKTDDRQQLESAIEILSQWYQSIEFNADEVDQEKKVITAEFMYRDSGKNSIYQKLNDTYYQNSEQIKRYPIGTLESVRQATPAGLKKFYQTWYNPLNTSVIVTGDFNDDFVKAKFNQYFKANKSATFIAPTRSDTTDQTTTKIVLSEFDRFSTESVLTYAFVADIKPVKTKTDVIELQKVQAAFDILVQRIEADARNDALISSIDWEWHQPNANQQMIRLNLYLSNNDFEQATRIVKSHLHNLSEGGIQKSELSHWQANRISEEAQYGDDVHSIANALELQVVTDWPAISQIEYIDILKGYLMRLTVQNINEEITQLMESHQKLYIISNNDDGRRPTDDELNTWLADAPQAASEKSFAAADYTELNLDVKTTAEAKIESQIKHLNSIYEWQFANGFRVLFKQDNSDIAYSLISSNGLNAVDPSDVPAARIMLDVAGESGLRNLTKTQLNSWLVNNGLSFEFSSYYSFFVVNGLSKSKDFSTWLNVLHLFLTDERLDESAFHKVRVSSLNQLDKIHTSPYIEWLRLVDSTLYNNEIETRTLTQQEVEAIRFEDIERVYQQHLMGNQNYTLAIVGDLHPRTVEHFAKKYIATIPSQSRKKSKPRETYGPATEGDYIGYGSGAITSDVTLRFKLPKAEFAGQPKEWSPLLEYWLESELFRTIREDQGLVYSIAASIPTTDKFEPFIYLIINTQVDPENIGQVKESIRMLLSRLASTPPKNSDKNAWMKSIHKLSVHNRRDFQLVSKRIAAANTLELPLDDVLKPLPEHTTVSPEDLTHYLTLFLSDKALKTSFTFNP</sequence>
<evidence type="ECO:0000256" key="7">
    <source>
        <dbReference type="ARBA" id="ARBA00023049"/>
    </source>
</evidence>
<dbReference type="GO" id="GO:0004222">
    <property type="term" value="F:metalloendopeptidase activity"/>
    <property type="evidence" value="ECO:0007669"/>
    <property type="project" value="InterPro"/>
</dbReference>
<accession>A0A4R3I9T8</accession>
<dbReference type="InterPro" id="IPR011249">
    <property type="entry name" value="Metalloenz_LuxS/M16"/>
</dbReference>
<dbReference type="SUPFAM" id="SSF63411">
    <property type="entry name" value="LuxS/MPP-like metallohydrolase"/>
    <property type="match status" value="3"/>
</dbReference>
<organism evidence="12 13">
    <name type="scientific">Reinekea marinisedimentorum</name>
    <dbReference type="NCBI Taxonomy" id="230495"/>
    <lineage>
        <taxon>Bacteria</taxon>
        <taxon>Pseudomonadati</taxon>
        <taxon>Pseudomonadota</taxon>
        <taxon>Gammaproteobacteria</taxon>
        <taxon>Oceanospirillales</taxon>
        <taxon>Saccharospirillaceae</taxon>
        <taxon>Reinekea</taxon>
    </lineage>
</organism>
<comment type="cofactor">
    <cofactor evidence="1">
        <name>Zn(2+)</name>
        <dbReference type="ChEBI" id="CHEBI:29105"/>
    </cofactor>
</comment>
<dbReference type="GO" id="GO:0006508">
    <property type="term" value="P:proteolysis"/>
    <property type="evidence" value="ECO:0007669"/>
    <property type="project" value="UniProtKB-KW"/>
</dbReference>
<feature type="domain" description="Peptidase M16 N-terminal" evidence="10">
    <location>
        <begin position="49"/>
        <end position="183"/>
    </location>
</feature>
<keyword evidence="3" id="KW-0645">Protease</keyword>
<dbReference type="Pfam" id="PF05193">
    <property type="entry name" value="Peptidase_M16_C"/>
    <property type="match status" value="2"/>
</dbReference>
<dbReference type="PANTHER" id="PTHR43690:SF17">
    <property type="entry name" value="PROTEIN YHJJ"/>
    <property type="match status" value="1"/>
</dbReference>
<dbReference type="Gene3D" id="3.30.830.10">
    <property type="entry name" value="Metalloenzyme, LuxS/M16 peptidase-like"/>
    <property type="match status" value="4"/>
</dbReference>
<evidence type="ECO:0000259" key="11">
    <source>
        <dbReference type="Pfam" id="PF05193"/>
    </source>
</evidence>
<dbReference type="InterPro" id="IPR007863">
    <property type="entry name" value="Peptidase_M16_C"/>
</dbReference>
<evidence type="ECO:0000259" key="10">
    <source>
        <dbReference type="Pfam" id="PF00675"/>
    </source>
</evidence>
<dbReference type="Pfam" id="PF00675">
    <property type="entry name" value="Peptidase_M16"/>
    <property type="match status" value="1"/>
</dbReference>
<keyword evidence="13" id="KW-1185">Reference proteome</keyword>
<keyword evidence="6" id="KW-0862">Zinc</keyword>
<dbReference type="PROSITE" id="PS00143">
    <property type="entry name" value="INSULINASE"/>
    <property type="match status" value="1"/>
</dbReference>
<feature type="domain" description="Peptidase M16 C-terminal" evidence="11">
    <location>
        <begin position="202"/>
        <end position="375"/>
    </location>
</feature>
<evidence type="ECO:0000313" key="13">
    <source>
        <dbReference type="Proteomes" id="UP000295793"/>
    </source>
</evidence>
<comment type="similarity">
    <text evidence="2 8">Belongs to the peptidase M16 family.</text>
</comment>
<gene>
    <name evidence="12" type="ORF">BCF53_10789</name>
</gene>
<evidence type="ECO:0000256" key="9">
    <source>
        <dbReference type="SAM" id="SignalP"/>
    </source>
</evidence>
<dbReference type="PANTHER" id="PTHR43690">
    <property type="entry name" value="NARDILYSIN"/>
    <property type="match status" value="1"/>
</dbReference>
<evidence type="ECO:0000256" key="2">
    <source>
        <dbReference type="ARBA" id="ARBA00007261"/>
    </source>
</evidence>
<feature type="domain" description="Peptidase M16 C-terminal" evidence="11">
    <location>
        <begin position="670"/>
        <end position="836"/>
    </location>
</feature>
<dbReference type="InterPro" id="IPR001431">
    <property type="entry name" value="Pept_M16_Zn_BS"/>
</dbReference>
<protein>
    <submittedName>
        <fullName evidence="12">Putative Zn-dependent peptidase</fullName>
    </submittedName>
</protein>
<evidence type="ECO:0000256" key="8">
    <source>
        <dbReference type="RuleBase" id="RU004447"/>
    </source>
</evidence>
<evidence type="ECO:0000256" key="1">
    <source>
        <dbReference type="ARBA" id="ARBA00001947"/>
    </source>
</evidence>
<proteinExistence type="inferred from homology"/>
<feature type="chain" id="PRO_5020447539" evidence="9">
    <location>
        <begin position="21"/>
        <end position="915"/>
    </location>
</feature>
<name>A0A4R3I9T8_9GAMM</name>
<dbReference type="AlphaFoldDB" id="A0A4R3I9T8"/>
<feature type="signal peptide" evidence="9">
    <location>
        <begin position="1"/>
        <end position="20"/>
    </location>
</feature>
<reference evidence="12 13" key="1">
    <citation type="submission" date="2019-03" db="EMBL/GenBank/DDBJ databases">
        <title>Genomic Encyclopedia of Archaeal and Bacterial Type Strains, Phase II (KMG-II): from individual species to whole genera.</title>
        <authorList>
            <person name="Goeker M."/>
        </authorList>
    </citation>
    <scope>NUCLEOTIDE SEQUENCE [LARGE SCALE GENOMIC DNA]</scope>
    <source>
        <strain evidence="12 13">DSM 15388</strain>
    </source>
</reference>
<keyword evidence="9" id="KW-0732">Signal</keyword>
<dbReference type="InterPro" id="IPR011765">
    <property type="entry name" value="Pept_M16_N"/>
</dbReference>
<evidence type="ECO:0000256" key="4">
    <source>
        <dbReference type="ARBA" id="ARBA00022723"/>
    </source>
</evidence>
<evidence type="ECO:0000313" key="12">
    <source>
        <dbReference type="EMBL" id="TCS41075.1"/>
    </source>
</evidence>